<dbReference type="STRING" id="387005.A0A183H682"/>
<reference evidence="3" key="1">
    <citation type="submission" date="2016-06" db="UniProtKB">
        <authorList>
            <consortium name="WormBaseParasite"/>
        </authorList>
    </citation>
    <scope>IDENTIFICATION</scope>
</reference>
<protein>
    <submittedName>
        <fullName evidence="1 3">Uncharacterized protein</fullName>
    </submittedName>
</protein>
<dbReference type="AlphaFoldDB" id="A0A183H682"/>
<reference evidence="1 2" key="2">
    <citation type="submission" date="2018-11" db="EMBL/GenBank/DDBJ databases">
        <authorList>
            <consortium name="Pathogen Informatics"/>
        </authorList>
    </citation>
    <scope>NUCLEOTIDE SEQUENCE [LARGE SCALE GENOMIC DNA]</scope>
</reference>
<organism evidence="3">
    <name type="scientific">Onchocerca flexuosa</name>
    <dbReference type="NCBI Taxonomy" id="387005"/>
    <lineage>
        <taxon>Eukaryota</taxon>
        <taxon>Metazoa</taxon>
        <taxon>Ecdysozoa</taxon>
        <taxon>Nematoda</taxon>
        <taxon>Chromadorea</taxon>
        <taxon>Rhabditida</taxon>
        <taxon>Spirurina</taxon>
        <taxon>Spiruromorpha</taxon>
        <taxon>Filarioidea</taxon>
        <taxon>Onchocercidae</taxon>
        <taxon>Onchocerca</taxon>
    </lineage>
</organism>
<dbReference type="Proteomes" id="UP000267606">
    <property type="component" value="Unassembled WGS sequence"/>
</dbReference>
<evidence type="ECO:0000313" key="1">
    <source>
        <dbReference type="EMBL" id="VDO34916.1"/>
    </source>
</evidence>
<proteinExistence type="predicted"/>
<name>A0A183H682_9BILA</name>
<dbReference type="EMBL" id="UZAJ01001872">
    <property type="protein sequence ID" value="VDO34916.1"/>
    <property type="molecule type" value="Genomic_DNA"/>
</dbReference>
<sequence length="95" mass="10734">MKRKNSLFLSSVSSFGDSEGVEIAMEMAPGEPLRLSPELITEHIIMSEYAMICRDPIDGLYTVPSARNKFGNSVYYFFLHMYDTSLSKFLHIFGG</sequence>
<evidence type="ECO:0000313" key="2">
    <source>
        <dbReference type="Proteomes" id="UP000267606"/>
    </source>
</evidence>
<evidence type="ECO:0000313" key="3">
    <source>
        <dbReference type="WBParaSite" id="OFLC_0000299201-mRNA-1"/>
    </source>
</evidence>
<dbReference type="WBParaSite" id="OFLC_0000299201-mRNA-1">
    <property type="protein sequence ID" value="OFLC_0000299201-mRNA-1"/>
    <property type="gene ID" value="OFLC_0000299201"/>
</dbReference>
<gene>
    <name evidence="1" type="ORF">OFLC_LOCUS2992</name>
</gene>
<accession>A0A183H682</accession>
<keyword evidence="2" id="KW-1185">Reference proteome</keyword>